<dbReference type="GO" id="GO:0048812">
    <property type="term" value="P:neuron projection morphogenesis"/>
    <property type="evidence" value="ECO:0007669"/>
    <property type="project" value="TreeGrafter"/>
</dbReference>
<dbReference type="AlphaFoldDB" id="A0AAD8ZMB5"/>
<dbReference type="SUPFAM" id="SSF57501">
    <property type="entry name" value="Cystine-knot cytokines"/>
    <property type="match status" value="1"/>
</dbReference>
<evidence type="ECO:0000256" key="6">
    <source>
        <dbReference type="SAM" id="MobiDB-lite"/>
    </source>
</evidence>
<dbReference type="Proteomes" id="UP001239994">
    <property type="component" value="Unassembled WGS sequence"/>
</dbReference>
<dbReference type="GO" id="GO:0030424">
    <property type="term" value="C:axon"/>
    <property type="evidence" value="ECO:0007669"/>
    <property type="project" value="TreeGrafter"/>
</dbReference>
<evidence type="ECO:0000256" key="7">
    <source>
        <dbReference type="SAM" id="SignalP"/>
    </source>
</evidence>
<sequence>LLSGSSLALLWLFSGSSLAPLWLSLAYPCDDTWIPRRGTPKEPGSSVNSCTVGEQLSEQLHGRVPMRSSTLVLLSLISVQAALNMWGHAQAQGPTNQNAGKGHSSRPYSHSPQDSTYDDLIPTVDPKLFNKHRYRSPRVLFSDVAPSDSEMAGSRSARVRRRANEFLHRGEYSVCDSENHWVGNLTRATDLAGNEVTVLPDVRINNVVKKQFFYETTCRVSRPSGATRGRGASGVKAGTSGCRGIDNKHWNSYCTNTHTYVRALTSFKNQIAWRLIRINAACVCVLSRKSWRH</sequence>
<dbReference type="PROSITE" id="PS50270">
    <property type="entry name" value="NGF_2"/>
    <property type="match status" value="1"/>
</dbReference>
<keyword evidence="7" id="KW-0732">Signal</keyword>
<dbReference type="PANTHER" id="PTHR11589">
    <property type="entry name" value="NERVE GROWTH FACTOR NGF -RELATED"/>
    <property type="match status" value="1"/>
</dbReference>
<dbReference type="GO" id="GO:0005163">
    <property type="term" value="F:nerve growth factor receptor binding"/>
    <property type="evidence" value="ECO:0007669"/>
    <property type="project" value="TreeGrafter"/>
</dbReference>
<keyword evidence="10" id="KW-1185">Reference proteome</keyword>
<dbReference type="PROSITE" id="PS00248">
    <property type="entry name" value="NGF_1"/>
    <property type="match status" value="1"/>
</dbReference>
<evidence type="ECO:0000313" key="9">
    <source>
        <dbReference type="EMBL" id="KAK1802004.1"/>
    </source>
</evidence>
<evidence type="ECO:0000256" key="1">
    <source>
        <dbReference type="ARBA" id="ARBA00004613"/>
    </source>
</evidence>
<dbReference type="InterPro" id="IPR029034">
    <property type="entry name" value="Cystine-knot_cytokine"/>
</dbReference>
<dbReference type="GO" id="GO:0008021">
    <property type="term" value="C:synaptic vesicle"/>
    <property type="evidence" value="ECO:0007669"/>
    <property type="project" value="TreeGrafter"/>
</dbReference>
<dbReference type="GO" id="GO:0038180">
    <property type="term" value="P:nerve growth factor signaling pathway"/>
    <property type="evidence" value="ECO:0007669"/>
    <property type="project" value="TreeGrafter"/>
</dbReference>
<evidence type="ECO:0000259" key="8">
    <source>
        <dbReference type="SMART" id="SM00140"/>
    </source>
</evidence>
<dbReference type="Pfam" id="PF00243">
    <property type="entry name" value="NGF"/>
    <property type="match status" value="1"/>
</dbReference>
<evidence type="ECO:0000256" key="4">
    <source>
        <dbReference type="ARBA" id="ARBA00023030"/>
    </source>
</evidence>
<feature type="non-terminal residue" evidence="9">
    <location>
        <position position="293"/>
    </location>
</feature>
<dbReference type="GO" id="GO:0050804">
    <property type="term" value="P:modulation of chemical synaptic transmission"/>
    <property type="evidence" value="ECO:0007669"/>
    <property type="project" value="TreeGrafter"/>
</dbReference>
<protein>
    <recommendedName>
        <fullName evidence="8">Nerve growth factor-related domain-containing protein</fullName>
    </recommendedName>
</protein>
<evidence type="ECO:0000313" key="10">
    <source>
        <dbReference type="Proteomes" id="UP001239994"/>
    </source>
</evidence>
<reference evidence="9" key="1">
    <citation type="submission" date="2023-03" db="EMBL/GenBank/DDBJ databases">
        <title>Electrophorus voltai genome.</title>
        <authorList>
            <person name="Bian C."/>
        </authorList>
    </citation>
    <scope>NUCLEOTIDE SEQUENCE</scope>
    <source>
        <strain evidence="9">CB-2022</strain>
        <tissue evidence="9">Muscle</tissue>
    </source>
</reference>
<comment type="subcellular location">
    <subcellularLocation>
        <location evidence="1">Secreted</location>
    </subcellularLocation>
</comment>
<gene>
    <name evidence="9" type="ORF">P4O66_022231</name>
</gene>
<feature type="compositionally biased region" description="Polar residues" evidence="6">
    <location>
        <begin position="106"/>
        <end position="115"/>
    </location>
</feature>
<dbReference type="EMBL" id="JAROKS010000008">
    <property type="protein sequence ID" value="KAK1802004.1"/>
    <property type="molecule type" value="Genomic_DNA"/>
</dbReference>
<dbReference type="GO" id="GO:0008083">
    <property type="term" value="F:growth factor activity"/>
    <property type="evidence" value="ECO:0007669"/>
    <property type="project" value="UniProtKB-KW"/>
</dbReference>
<name>A0AAD8ZMB5_9TELE</name>
<dbReference type="PANTHER" id="PTHR11589:SF10">
    <property type="entry name" value="BETA-NERVE GROWTH FACTOR"/>
    <property type="match status" value="1"/>
</dbReference>
<dbReference type="GO" id="GO:0030425">
    <property type="term" value="C:dendrite"/>
    <property type="evidence" value="ECO:0007669"/>
    <property type="project" value="TreeGrafter"/>
</dbReference>
<comment type="caution">
    <text evidence="9">The sequence shown here is derived from an EMBL/GenBank/DDBJ whole genome shotgun (WGS) entry which is preliminary data.</text>
</comment>
<keyword evidence="5" id="KW-1015">Disulfide bond</keyword>
<accession>A0AAD8ZMB5</accession>
<feature type="signal peptide" evidence="7">
    <location>
        <begin position="1"/>
        <end position="26"/>
    </location>
</feature>
<dbReference type="GO" id="GO:0021675">
    <property type="term" value="P:nerve development"/>
    <property type="evidence" value="ECO:0007669"/>
    <property type="project" value="TreeGrafter"/>
</dbReference>
<keyword evidence="3" id="KW-0964">Secreted</keyword>
<dbReference type="InterPro" id="IPR019846">
    <property type="entry name" value="Nerve_growth_factor_CS"/>
</dbReference>
<evidence type="ECO:0000256" key="5">
    <source>
        <dbReference type="ARBA" id="ARBA00023157"/>
    </source>
</evidence>
<dbReference type="GO" id="GO:0043524">
    <property type="term" value="P:negative regulation of neuron apoptotic process"/>
    <property type="evidence" value="ECO:0007669"/>
    <property type="project" value="TreeGrafter"/>
</dbReference>
<feature type="domain" description="Nerve growth factor-related" evidence="8">
    <location>
        <begin position="167"/>
        <end position="285"/>
    </location>
</feature>
<keyword evidence="4" id="KW-0339">Growth factor</keyword>
<dbReference type="GO" id="GO:0007169">
    <property type="term" value="P:cell surface receptor protein tyrosine kinase signaling pathway"/>
    <property type="evidence" value="ECO:0007669"/>
    <property type="project" value="TreeGrafter"/>
</dbReference>
<proteinExistence type="inferred from homology"/>
<feature type="chain" id="PRO_5042106644" description="Nerve growth factor-related domain-containing protein" evidence="7">
    <location>
        <begin position="27"/>
        <end position="293"/>
    </location>
</feature>
<dbReference type="InterPro" id="IPR002072">
    <property type="entry name" value="Nerve_growth_factor-rel"/>
</dbReference>
<comment type="similarity">
    <text evidence="2">Belongs to the NGF-beta family.</text>
</comment>
<dbReference type="PRINTS" id="PR00268">
    <property type="entry name" value="NGF"/>
</dbReference>
<dbReference type="InterPro" id="IPR020408">
    <property type="entry name" value="Nerve_growth_factor-like"/>
</dbReference>
<evidence type="ECO:0000256" key="2">
    <source>
        <dbReference type="ARBA" id="ARBA00010783"/>
    </source>
</evidence>
<feature type="region of interest" description="Disordered" evidence="6">
    <location>
        <begin position="90"/>
        <end position="119"/>
    </location>
</feature>
<dbReference type="SMART" id="SM00140">
    <property type="entry name" value="NGF"/>
    <property type="match status" value="1"/>
</dbReference>
<organism evidence="9 10">
    <name type="scientific">Electrophorus voltai</name>
    <dbReference type="NCBI Taxonomy" id="2609070"/>
    <lineage>
        <taxon>Eukaryota</taxon>
        <taxon>Metazoa</taxon>
        <taxon>Chordata</taxon>
        <taxon>Craniata</taxon>
        <taxon>Vertebrata</taxon>
        <taxon>Euteleostomi</taxon>
        <taxon>Actinopterygii</taxon>
        <taxon>Neopterygii</taxon>
        <taxon>Teleostei</taxon>
        <taxon>Ostariophysi</taxon>
        <taxon>Gymnotiformes</taxon>
        <taxon>Gymnotoidei</taxon>
        <taxon>Gymnotidae</taxon>
        <taxon>Electrophorus</taxon>
    </lineage>
</organism>
<dbReference type="GO" id="GO:0005615">
    <property type="term" value="C:extracellular space"/>
    <property type="evidence" value="ECO:0007669"/>
    <property type="project" value="TreeGrafter"/>
</dbReference>
<dbReference type="Gene3D" id="2.10.90.10">
    <property type="entry name" value="Cystine-knot cytokines"/>
    <property type="match status" value="1"/>
</dbReference>
<evidence type="ECO:0000256" key="3">
    <source>
        <dbReference type="ARBA" id="ARBA00022525"/>
    </source>
</evidence>